<evidence type="ECO:0000256" key="5">
    <source>
        <dbReference type="PROSITE-ProRule" id="PRU00284"/>
    </source>
</evidence>
<dbReference type="PANTHER" id="PTHR32089">
    <property type="entry name" value="METHYL-ACCEPTING CHEMOTAXIS PROTEIN MCPB"/>
    <property type="match status" value="1"/>
</dbReference>
<keyword evidence="2" id="KW-1003">Cell membrane</keyword>
<dbReference type="InterPro" id="IPR000727">
    <property type="entry name" value="T_SNARE_dom"/>
</dbReference>
<keyword evidence="2" id="KW-0997">Cell inner membrane</keyword>
<feature type="domain" description="T-SNARE coiled-coil homology" evidence="8">
    <location>
        <begin position="554"/>
        <end position="608"/>
    </location>
</feature>
<dbReference type="RefSeq" id="WP_379875235.1">
    <property type="nucleotide sequence ID" value="NZ_JBHUIP010000003.1"/>
</dbReference>
<dbReference type="SMART" id="SM00283">
    <property type="entry name" value="MA"/>
    <property type="match status" value="1"/>
</dbReference>
<protein>
    <submittedName>
        <fullName evidence="10">Methyl-accepting chemotaxis protein</fullName>
    </submittedName>
</protein>
<dbReference type="PANTHER" id="PTHR32089:SF112">
    <property type="entry name" value="LYSOZYME-LIKE PROTEIN-RELATED"/>
    <property type="match status" value="1"/>
</dbReference>
<evidence type="ECO:0000313" key="11">
    <source>
        <dbReference type="Proteomes" id="UP001597295"/>
    </source>
</evidence>
<feature type="transmembrane region" description="Helical" evidence="6">
    <location>
        <begin position="276"/>
        <end position="299"/>
    </location>
</feature>
<keyword evidence="6" id="KW-0812">Transmembrane</keyword>
<keyword evidence="3 5" id="KW-0807">Transducer</keyword>
<dbReference type="InterPro" id="IPR004089">
    <property type="entry name" value="MCPsignal_dom"/>
</dbReference>
<evidence type="ECO:0000256" key="3">
    <source>
        <dbReference type="ARBA" id="ARBA00023224"/>
    </source>
</evidence>
<dbReference type="Pfam" id="PF00015">
    <property type="entry name" value="MCPsignal"/>
    <property type="match status" value="1"/>
</dbReference>
<keyword evidence="6" id="KW-0472">Membrane</keyword>
<dbReference type="SUPFAM" id="SSF58104">
    <property type="entry name" value="Methyl-accepting chemotaxis protein (MCP) signaling domain"/>
    <property type="match status" value="1"/>
</dbReference>
<evidence type="ECO:0000259" key="7">
    <source>
        <dbReference type="PROSITE" id="PS50111"/>
    </source>
</evidence>
<sequence>MNRLSVRVRILLIGLIGLLGVASIAGLLVATEKMRDEATAIRGQAQTVQNTALTVRRLATDTAREVASFRLNPSAATARSARERITELGAELRGLASADKKGDFTGPVATVTEGLSGFAQAFETLVERQQTIGFTREDGLMKTLVTAADDADGGLRKVGSDSLMLQLMMMRQAETDYLTQRDPVFIRRHGIAANRFEQAMAETQLHQAIRDAVTEGVAVYVKSAKDVFAAFGEVLAAAEALDKAYSTIEAQMAVLTAATSEVTVAAERDANKRAALAVRILGIGMAAMAIVMTLAAWAVGRSVTKPLANLTAATLKLAEGEDETEVPEGHRRDEIGHLARAVEVFKSHGVEARRLAASEAAEQQAKAERAEHVADAIRSFEEDVERALASAGSAVEQLRGNASALTQTAQHAAGQASEAAVASDHASRNVGLVAAAADQMAASISEIAQQVTRATQVAGNAVTEARSAKAEVGQLSAAAARIGDVVALINEVASQTNLLALNATIEAARAGEAGKGFAVVASEVKALAGQTAKATEEIAQQIAGIQGATGTVERTIDGVANTIGQIDNISSGIASAVEEQGAATRDISRNIAAAADDTATVNRTVATLADAAGDADRASTETGSAAEVLAEQTRALSDCVERFLSNIRAA</sequence>
<keyword evidence="6" id="KW-1133">Transmembrane helix</keyword>
<evidence type="ECO:0000313" key="10">
    <source>
        <dbReference type="EMBL" id="MFD2262308.1"/>
    </source>
</evidence>
<feature type="transmembrane region" description="Helical" evidence="6">
    <location>
        <begin position="6"/>
        <end position="30"/>
    </location>
</feature>
<proteinExistence type="inferred from homology"/>
<dbReference type="SMART" id="SM00304">
    <property type="entry name" value="HAMP"/>
    <property type="match status" value="1"/>
</dbReference>
<dbReference type="InterPro" id="IPR003660">
    <property type="entry name" value="HAMP_dom"/>
</dbReference>
<evidence type="ECO:0000256" key="6">
    <source>
        <dbReference type="SAM" id="Phobius"/>
    </source>
</evidence>
<gene>
    <name evidence="10" type="ORF">ACFSM5_05365</name>
</gene>
<dbReference type="Gene3D" id="1.10.287.950">
    <property type="entry name" value="Methyl-accepting chemotaxis protein"/>
    <property type="match status" value="1"/>
</dbReference>
<dbReference type="PROSITE" id="PS50885">
    <property type="entry name" value="HAMP"/>
    <property type="match status" value="1"/>
</dbReference>
<evidence type="ECO:0000256" key="2">
    <source>
        <dbReference type="ARBA" id="ARBA00022519"/>
    </source>
</evidence>
<dbReference type="PROSITE" id="PS50192">
    <property type="entry name" value="T_SNARE"/>
    <property type="match status" value="1"/>
</dbReference>
<dbReference type="EMBL" id="JBHUIP010000003">
    <property type="protein sequence ID" value="MFD2262308.1"/>
    <property type="molecule type" value="Genomic_DNA"/>
</dbReference>
<reference evidence="11" key="1">
    <citation type="journal article" date="2019" name="Int. J. Syst. Evol. Microbiol.">
        <title>The Global Catalogue of Microorganisms (GCM) 10K type strain sequencing project: providing services to taxonomists for standard genome sequencing and annotation.</title>
        <authorList>
            <consortium name="The Broad Institute Genomics Platform"/>
            <consortium name="The Broad Institute Genome Sequencing Center for Infectious Disease"/>
            <person name="Wu L."/>
            <person name="Ma J."/>
        </authorList>
    </citation>
    <scope>NUCLEOTIDE SEQUENCE [LARGE SCALE GENOMIC DNA]</scope>
    <source>
        <strain evidence="11">CGMCC 1.19062</strain>
    </source>
</reference>
<dbReference type="CDD" id="cd06225">
    <property type="entry name" value="HAMP"/>
    <property type="match status" value="1"/>
</dbReference>
<name>A0ABW5DP33_9PROT</name>
<evidence type="ECO:0000259" key="8">
    <source>
        <dbReference type="PROSITE" id="PS50192"/>
    </source>
</evidence>
<organism evidence="10 11">
    <name type="scientific">Lacibacterium aquatile</name>
    <dbReference type="NCBI Taxonomy" id="1168082"/>
    <lineage>
        <taxon>Bacteria</taxon>
        <taxon>Pseudomonadati</taxon>
        <taxon>Pseudomonadota</taxon>
        <taxon>Alphaproteobacteria</taxon>
        <taxon>Rhodospirillales</taxon>
        <taxon>Rhodospirillaceae</taxon>
    </lineage>
</organism>
<evidence type="ECO:0000259" key="9">
    <source>
        <dbReference type="PROSITE" id="PS50885"/>
    </source>
</evidence>
<dbReference type="PROSITE" id="PS50111">
    <property type="entry name" value="CHEMOTAXIS_TRANSDUC_2"/>
    <property type="match status" value="1"/>
</dbReference>
<dbReference type="Pfam" id="PF00672">
    <property type="entry name" value="HAMP"/>
    <property type="match status" value="1"/>
</dbReference>
<evidence type="ECO:0000256" key="1">
    <source>
        <dbReference type="ARBA" id="ARBA00004429"/>
    </source>
</evidence>
<feature type="domain" description="Methyl-accepting transducer" evidence="7">
    <location>
        <begin position="394"/>
        <end position="623"/>
    </location>
</feature>
<dbReference type="SMART" id="SM01358">
    <property type="entry name" value="HBM"/>
    <property type="match status" value="1"/>
</dbReference>
<comment type="similarity">
    <text evidence="4">Belongs to the methyl-accepting chemotaxis (MCP) protein family.</text>
</comment>
<dbReference type="InterPro" id="IPR032255">
    <property type="entry name" value="HBM"/>
</dbReference>
<evidence type="ECO:0000256" key="4">
    <source>
        <dbReference type="ARBA" id="ARBA00029447"/>
    </source>
</evidence>
<comment type="subcellular location">
    <subcellularLocation>
        <location evidence="1">Cell inner membrane</location>
        <topology evidence="1">Multi-pass membrane protein</topology>
    </subcellularLocation>
</comment>
<dbReference type="Proteomes" id="UP001597295">
    <property type="component" value="Unassembled WGS sequence"/>
</dbReference>
<accession>A0ABW5DP33</accession>
<dbReference type="Gene3D" id="6.10.340.10">
    <property type="match status" value="1"/>
</dbReference>
<feature type="domain" description="HAMP" evidence="9">
    <location>
        <begin position="301"/>
        <end position="354"/>
    </location>
</feature>
<comment type="caution">
    <text evidence="10">The sequence shown here is derived from an EMBL/GenBank/DDBJ whole genome shotgun (WGS) entry which is preliminary data.</text>
</comment>
<keyword evidence="11" id="KW-1185">Reference proteome</keyword>